<dbReference type="GO" id="GO:0015171">
    <property type="term" value="F:amino acid transmembrane transporter activity"/>
    <property type="evidence" value="ECO:0007669"/>
    <property type="project" value="TreeGrafter"/>
</dbReference>
<accession>A0A4Z1PDL7</accession>
<evidence type="ECO:0000313" key="10">
    <source>
        <dbReference type="Proteomes" id="UP000298493"/>
    </source>
</evidence>
<evidence type="ECO:0000259" key="8">
    <source>
        <dbReference type="Pfam" id="PF00324"/>
    </source>
</evidence>
<dbReference type="GO" id="GO:0016020">
    <property type="term" value="C:membrane"/>
    <property type="evidence" value="ECO:0007669"/>
    <property type="project" value="UniProtKB-SubCell"/>
</dbReference>
<organism evidence="9 10">
    <name type="scientific">Venturia nashicola</name>
    <dbReference type="NCBI Taxonomy" id="86259"/>
    <lineage>
        <taxon>Eukaryota</taxon>
        <taxon>Fungi</taxon>
        <taxon>Dikarya</taxon>
        <taxon>Ascomycota</taxon>
        <taxon>Pezizomycotina</taxon>
        <taxon>Dothideomycetes</taxon>
        <taxon>Pleosporomycetidae</taxon>
        <taxon>Venturiales</taxon>
        <taxon>Venturiaceae</taxon>
        <taxon>Venturia</taxon>
    </lineage>
</organism>
<feature type="transmembrane region" description="Helical" evidence="7">
    <location>
        <begin position="267"/>
        <end position="286"/>
    </location>
</feature>
<feature type="transmembrane region" description="Helical" evidence="7">
    <location>
        <begin position="328"/>
        <end position="350"/>
    </location>
</feature>
<dbReference type="InterPro" id="IPR050524">
    <property type="entry name" value="APC_YAT"/>
</dbReference>
<feature type="transmembrane region" description="Helical" evidence="7">
    <location>
        <begin position="232"/>
        <end position="255"/>
    </location>
</feature>
<dbReference type="Gene3D" id="1.20.1740.10">
    <property type="entry name" value="Amino acid/polyamine transporter I"/>
    <property type="match status" value="1"/>
</dbReference>
<feature type="transmembrane region" description="Helical" evidence="7">
    <location>
        <begin position="370"/>
        <end position="389"/>
    </location>
</feature>
<sequence>MDVVEKKPEYDVAVDNPDDGLIDNVDGLHRRLSNRQIQFIAIGGSIGTALFVSIAWGLFEGGPASLLLGFSIYACMLALVNSCMAEMTVFMPVSGGFIRLAGKWVDEAFGFAVGWNFFLYEAILIPFEISALNVVITYWSDKIPLAAICVACIVLYAIINLFAVKWYGEAEFWLSSGKIILIFMLFSFTFITMVGGNPKHDAYGFRYWKNPGSFAEYVTTGPLGRFEGFLGAFFQASFTIVGPEYVSMVAGEAIYPRITIKTAFKTMYWRFAIFFIGGALCVGIVLPHNDPTLSKFLKGGDTGTAASSPYVIAMQNLGITVLPDLTNALMVTSIFSAGNSYVYCASRTLYGIALDGHAPKLFTKTTKSGIPIYAFCLVMLFTLLSFLSVGSGASQALKWLANLTQASQLLDYIFMCITYLFFHRALKAQGYDRKNLPYRGWGQPYVAYAGLACMLVTVGIYGYTIFLPVGTDVNVYIGTFFTYYTMVFVCILLFPFWKVLKKTKFIKPDECDLIWERPTIDAYEATIEKPLGLWEDIGRIFGIKKKQKREDLE</sequence>
<evidence type="ECO:0000256" key="7">
    <source>
        <dbReference type="SAM" id="Phobius"/>
    </source>
</evidence>
<dbReference type="STRING" id="86259.A0A4Z1PDL7"/>
<evidence type="ECO:0000256" key="5">
    <source>
        <dbReference type="ARBA" id="ARBA00022989"/>
    </source>
</evidence>
<protein>
    <submittedName>
        <fullName evidence="9">Putative general amino acid permease agp2 protein</fullName>
    </submittedName>
</protein>
<dbReference type="FunFam" id="1.20.1740.10:FF:000006">
    <property type="entry name" value="General amino acid permease"/>
    <property type="match status" value="1"/>
</dbReference>
<keyword evidence="5 7" id="KW-1133">Transmembrane helix</keyword>
<comment type="subcellular location">
    <subcellularLocation>
        <location evidence="1">Membrane</location>
        <topology evidence="1">Multi-pass membrane protein</topology>
    </subcellularLocation>
</comment>
<keyword evidence="4" id="KW-0029">Amino-acid transport</keyword>
<keyword evidence="2" id="KW-0813">Transport</keyword>
<reference evidence="9 10" key="1">
    <citation type="submission" date="2019-04" db="EMBL/GenBank/DDBJ databases">
        <title>High contiguity whole genome sequence and gene annotation resource for two Venturia nashicola isolates.</title>
        <authorList>
            <person name="Prokchorchik M."/>
            <person name="Won K."/>
            <person name="Lee Y."/>
            <person name="Choi E.D."/>
            <person name="Segonzac C."/>
            <person name="Sohn K.H."/>
        </authorList>
    </citation>
    <scope>NUCLEOTIDE SEQUENCE [LARGE SCALE GENOMIC DNA]</scope>
    <source>
        <strain evidence="9 10">PRI2</strain>
    </source>
</reference>
<feature type="transmembrane region" description="Helical" evidence="7">
    <location>
        <begin position="446"/>
        <end position="469"/>
    </location>
</feature>
<feature type="domain" description="Amino acid permease/ SLC12A" evidence="8">
    <location>
        <begin position="37"/>
        <end position="505"/>
    </location>
</feature>
<dbReference type="PANTHER" id="PTHR43341:SF6">
    <property type="entry name" value="AMINO ACID TRANSPORTER (EUROFUNG)"/>
    <property type="match status" value="1"/>
</dbReference>
<proteinExistence type="predicted"/>
<feature type="transmembrane region" description="Helical" evidence="7">
    <location>
        <begin position="409"/>
        <end position="426"/>
    </location>
</feature>
<feature type="transmembrane region" description="Helical" evidence="7">
    <location>
        <begin position="475"/>
        <end position="497"/>
    </location>
</feature>
<evidence type="ECO:0000256" key="2">
    <source>
        <dbReference type="ARBA" id="ARBA00022448"/>
    </source>
</evidence>
<name>A0A4Z1PDL7_9PEZI</name>
<keyword evidence="6 7" id="KW-0472">Membrane</keyword>
<feature type="transmembrane region" description="Helical" evidence="7">
    <location>
        <begin position="145"/>
        <end position="167"/>
    </location>
</feature>
<evidence type="ECO:0000256" key="6">
    <source>
        <dbReference type="ARBA" id="ARBA00023136"/>
    </source>
</evidence>
<dbReference type="EMBL" id="SNSC02000006">
    <property type="protein sequence ID" value="TID23336.1"/>
    <property type="molecule type" value="Genomic_DNA"/>
</dbReference>
<evidence type="ECO:0000313" key="9">
    <source>
        <dbReference type="EMBL" id="TID23336.1"/>
    </source>
</evidence>
<dbReference type="InterPro" id="IPR004841">
    <property type="entry name" value="AA-permease/SLC12A_dom"/>
</dbReference>
<keyword evidence="10" id="KW-1185">Reference proteome</keyword>
<dbReference type="AlphaFoldDB" id="A0A4Z1PDL7"/>
<feature type="transmembrane region" description="Helical" evidence="7">
    <location>
        <begin position="39"/>
        <end position="59"/>
    </location>
</feature>
<dbReference type="Pfam" id="PF00324">
    <property type="entry name" value="AA_permease"/>
    <property type="match status" value="1"/>
</dbReference>
<evidence type="ECO:0000256" key="4">
    <source>
        <dbReference type="ARBA" id="ARBA00022970"/>
    </source>
</evidence>
<gene>
    <name evidence="9" type="ORF">E6O75_ATG02972</name>
</gene>
<keyword evidence="3 7" id="KW-0812">Transmembrane</keyword>
<dbReference type="PANTHER" id="PTHR43341">
    <property type="entry name" value="AMINO ACID PERMEASE"/>
    <property type="match status" value="1"/>
</dbReference>
<feature type="transmembrane region" description="Helical" evidence="7">
    <location>
        <begin position="179"/>
        <end position="196"/>
    </location>
</feature>
<dbReference type="Proteomes" id="UP000298493">
    <property type="component" value="Unassembled WGS sequence"/>
</dbReference>
<evidence type="ECO:0000256" key="3">
    <source>
        <dbReference type="ARBA" id="ARBA00022692"/>
    </source>
</evidence>
<evidence type="ECO:0000256" key="1">
    <source>
        <dbReference type="ARBA" id="ARBA00004141"/>
    </source>
</evidence>
<feature type="transmembrane region" description="Helical" evidence="7">
    <location>
        <begin position="118"/>
        <end position="139"/>
    </location>
</feature>
<comment type="caution">
    <text evidence="9">The sequence shown here is derived from an EMBL/GenBank/DDBJ whole genome shotgun (WGS) entry which is preliminary data.</text>
</comment>
<dbReference type="PIRSF" id="PIRSF006060">
    <property type="entry name" value="AA_transporter"/>
    <property type="match status" value="1"/>
</dbReference>